<organism evidence="5">
    <name type="scientific">Chlorella variabilis</name>
    <name type="common">Green alga</name>
    <dbReference type="NCBI Taxonomy" id="554065"/>
    <lineage>
        <taxon>Eukaryota</taxon>
        <taxon>Viridiplantae</taxon>
        <taxon>Chlorophyta</taxon>
        <taxon>core chlorophytes</taxon>
        <taxon>Trebouxiophyceae</taxon>
        <taxon>Chlorellales</taxon>
        <taxon>Chlorellaceae</taxon>
        <taxon>Chlorella clade</taxon>
        <taxon>Chlorella</taxon>
    </lineage>
</organism>
<evidence type="ECO:0000256" key="1">
    <source>
        <dbReference type="SAM" id="MobiDB-lite"/>
    </source>
</evidence>
<feature type="region of interest" description="Disordered" evidence="1">
    <location>
        <begin position="1"/>
        <end position="66"/>
    </location>
</feature>
<dbReference type="PANTHER" id="PTHR37079">
    <property type="entry name" value="SERINE/THREONINE-PROTEIN KINASE ATM"/>
    <property type="match status" value="1"/>
</dbReference>
<evidence type="ECO:0000259" key="3">
    <source>
        <dbReference type="PROSITE" id="PS51190"/>
    </source>
</evidence>
<keyword evidence="2" id="KW-0812">Transmembrane</keyword>
<dbReference type="RefSeq" id="XP_005849786.1">
    <property type="nucleotide sequence ID" value="XM_005849724.1"/>
</dbReference>
<dbReference type="KEGG" id="cvr:CHLNCDRAFT_142874"/>
<name>E1Z8Y5_CHLVA</name>
<dbReference type="GeneID" id="17356921"/>
<dbReference type="GO" id="GO:0004674">
    <property type="term" value="F:protein serine/threonine kinase activity"/>
    <property type="evidence" value="ECO:0007669"/>
    <property type="project" value="InterPro"/>
</dbReference>
<dbReference type="InterPro" id="IPR003152">
    <property type="entry name" value="FATC_dom"/>
</dbReference>
<dbReference type="STRING" id="554065.E1Z8Y5"/>
<dbReference type="SMART" id="SM01343">
    <property type="entry name" value="FATC"/>
    <property type="match status" value="1"/>
</dbReference>
<feature type="domain" description="FATC" evidence="3">
    <location>
        <begin position="144"/>
        <end position="176"/>
    </location>
</feature>
<dbReference type="InterPro" id="IPR038980">
    <property type="entry name" value="ATM_plant"/>
</dbReference>
<keyword evidence="5" id="KW-1185">Reference proteome</keyword>
<proteinExistence type="predicted"/>
<keyword evidence="2" id="KW-0472">Membrane</keyword>
<keyword evidence="2" id="KW-1133">Transmembrane helix</keyword>
<protein>
    <recommendedName>
        <fullName evidence="3">FATC domain-containing protein</fullName>
    </recommendedName>
</protein>
<dbReference type="PANTHER" id="PTHR37079:SF4">
    <property type="entry name" value="SERINE_THREONINE-PROTEIN KINASE ATM"/>
    <property type="match status" value="1"/>
</dbReference>
<feature type="transmembrane region" description="Helical" evidence="2">
    <location>
        <begin position="96"/>
        <end position="115"/>
    </location>
</feature>
<dbReference type="EMBL" id="GL433839">
    <property type="protein sequence ID" value="EFN57684.1"/>
    <property type="molecule type" value="Genomic_DNA"/>
</dbReference>
<dbReference type="PROSITE" id="PS51190">
    <property type="entry name" value="FATC"/>
    <property type="match status" value="1"/>
</dbReference>
<dbReference type="OrthoDB" id="381190at2759"/>
<evidence type="ECO:0000313" key="4">
    <source>
        <dbReference type="EMBL" id="EFN57684.1"/>
    </source>
</evidence>
<dbReference type="InParanoid" id="E1Z8Y5"/>
<evidence type="ECO:0000313" key="5">
    <source>
        <dbReference type="Proteomes" id="UP000008141"/>
    </source>
</evidence>
<reference evidence="4 5" key="1">
    <citation type="journal article" date="2010" name="Plant Cell">
        <title>The Chlorella variabilis NC64A genome reveals adaptation to photosymbiosis, coevolution with viruses, and cryptic sex.</title>
        <authorList>
            <person name="Blanc G."/>
            <person name="Duncan G."/>
            <person name="Agarkova I."/>
            <person name="Borodovsky M."/>
            <person name="Gurnon J."/>
            <person name="Kuo A."/>
            <person name="Lindquist E."/>
            <person name="Lucas S."/>
            <person name="Pangilinan J."/>
            <person name="Polle J."/>
            <person name="Salamov A."/>
            <person name="Terry A."/>
            <person name="Yamada T."/>
            <person name="Dunigan D.D."/>
            <person name="Grigoriev I.V."/>
            <person name="Claverie J.M."/>
            <person name="Van Etten J.L."/>
        </authorList>
    </citation>
    <scope>NUCLEOTIDE SEQUENCE [LARGE SCALE GENOMIC DNA]</scope>
    <source>
        <strain evidence="4 5">NC64A</strain>
    </source>
</reference>
<evidence type="ECO:0000256" key="2">
    <source>
        <dbReference type="SAM" id="Phobius"/>
    </source>
</evidence>
<dbReference type="AlphaFoldDB" id="E1Z8Y5"/>
<accession>E1Z8Y5</accession>
<sequence length="176" mass="19415">MPYLALASPKHARPAGLRGPGGLALHSTRLRRLAAAGAPPAGPDPEQAGARPSGPAQARAPPSQPDWYKAKLNRFNQEHKQAQERIARERLHFQRVMRSGAVLFLLMAGIGFPGMEYGMYMTSLMRALLRIKQKLEGVEAGKGKAQGMEGQVQQLLQDAQDRDKLCRMYVGWQAWC</sequence>
<dbReference type="Pfam" id="PF02260">
    <property type="entry name" value="FATC"/>
    <property type="match status" value="1"/>
</dbReference>
<gene>
    <name evidence="4" type="ORF">CHLNCDRAFT_142874</name>
</gene>
<dbReference type="eggNOG" id="KOG0892">
    <property type="taxonomic scope" value="Eukaryota"/>
</dbReference>
<dbReference type="Proteomes" id="UP000008141">
    <property type="component" value="Unassembled WGS sequence"/>
</dbReference>
<feature type="compositionally biased region" description="Low complexity" evidence="1">
    <location>
        <begin position="34"/>
        <end position="50"/>
    </location>
</feature>
<dbReference type="GO" id="GO:0006974">
    <property type="term" value="P:DNA damage response"/>
    <property type="evidence" value="ECO:0007669"/>
    <property type="project" value="InterPro"/>
</dbReference>